<evidence type="ECO:0000313" key="2">
    <source>
        <dbReference type="Proteomes" id="UP000595140"/>
    </source>
</evidence>
<dbReference type="InterPro" id="IPR035428">
    <property type="entry name" value="FANCF"/>
</dbReference>
<dbReference type="EMBL" id="OOIL02006707">
    <property type="protein sequence ID" value="VFR00588.1"/>
    <property type="molecule type" value="Genomic_DNA"/>
</dbReference>
<sequence length="451" mass="50143">MGSWNYPAISLDDFMKSIKGFVDMMIIASGYQSSGRLAHWDSANIKKALQWALFIEDVIGCLSSQDDYKDSLDELDIALCEMKSNPHFPKGLEHLSSKNLNNARRLMLEHLTHALPLRDTHLRALLTAAVEMDSHRVLKGNSDSCEKHFKNLLQNEPTESAFSSHSHFIEASATTETNNAACSFSFIAAREIERRHLAVSSLSAAEACLDILFKSVCQLNISEPGKNLIDGVADIGSSLSDEIPVDPLTWNQLRSRNLSYFLDKRTIRLLAGANLILSAPEDQCAQLLGRLSISADDGSNFSEAVELLLLGCAARKWEILIEHFMSTPYAPVILSKLCKEVFNLVAGGCKNICCNDSMMSSKDRSVIRFLESWLSSRLPILWKLSPILAAFSIPSWSQLFRSYLRELESHLRGGSSVNSSCSCANDAKEHIKCDAVDRVWCLYIYHICGSN</sequence>
<name>A0A484NJA0_9ASTE</name>
<dbReference type="GO" id="GO:0036297">
    <property type="term" value="P:interstrand cross-link repair"/>
    <property type="evidence" value="ECO:0007669"/>
    <property type="project" value="InterPro"/>
</dbReference>
<dbReference type="AlphaFoldDB" id="A0A484NJA0"/>
<dbReference type="Pfam" id="PF11107">
    <property type="entry name" value="FANCF"/>
    <property type="match status" value="1"/>
</dbReference>
<keyword evidence="2" id="KW-1185">Reference proteome</keyword>
<dbReference type="OrthoDB" id="1930482at2759"/>
<dbReference type="Proteomes" id="UP000595140">
    <property type="component" value="Unassembled WGS sequence"/>
</dbReference>
<reference evidence="1 2" key="1">
    <citation type="submission" date="2018-04" db="EMBL/GenBank/DDBJ databases">
        <authorList>
            <person name="Vogel A."/>
        </authorList>
    </citation>
    <scope>NUCLEOTIDE SEQUENCE [LARGE SCALE GENOMIC DNA]</scope>
</reference>
<evidence type="ECO:0000313" key="1">
    <source>
        <dbReference type="EMBL" id="VFR00588.1"/>
    </source>
</evidence>
<dbReference type="PANTHER" id="PTHR14449">
    <property type="entry name" value="FANCONI ANEMIA GROUP F PROTEIN FANCF"/>
    <property type="match status" value="1"/>
</dbReference>
<organism evidence="1 2">
    <name type="scientific">Cuscuta campestris</name>
    <dbReference type="NCBI Taxonomy" id="132261"/>
    <lineage>
        <taxon>Eukaryota</taxon>
        <taxon>Viridiplantae</taxon>
        <taxon>Streptophyta</taxon>
        <taxon>Embryophyta</taxon>
        <taxon>Tracheophyta</taxon>
        <taxon>Spermatophyta</taxon>
        <taxon>Magnoliopsida</taxon>
        <taxon>eudicotyledons</taxon>
        <taxon>Gunneridae</taxon>
        <taxon>Pentapetalae</taxon>
        <taxon>asterids</taxon>
        <taxon>lamiids</taxon>
        <taxon>Solanales</taxon>
        <taxon>Convolvulaceae</taxon>
        <taxon>Cuscuteae</taxon>
        <taxon>Cuscuta</taxon>
        <taxon>Cuscuta subgen. Grammica</taxon>
        <taxon>Cuscuta sect. Cleistogrammica</taxon>
    </lineage>
</organism>
<dbReference type="GO" id="GO:0043240">
    <property type="term" value="C:Fanconi anaemia nuclear complex"/>
    <property type="evidence" value="ECO:0007669"/>
    <property type="project" value="InterPro"/>
</dbReference>
<accession>A0A484NJA0</accession>
<gene>
    <name evidence="1" type="ORF">CCAM_LOCUS42363</name>
</gene>
<protein>
    <submittedName>
        <fullName evidence="1">Uncharacterized protein</fullName>
    </submittedName>
</protein>
<proteinExistence type="predicted"/>
<dbReference type="PANTHER" id="PTHR14449:SF2">
    <property type="entry name" value="FANCONI ANEMIA GROUP F PROTEIN"/>
    <property type="match status" value="1"/>
</dbReference>